<keyword evidence="24" id="KW-0802">TPR repeat</keyword>
<dbReference type="InterPro" id="IPR011990">
    <property type="entry name" value="TPR-like_helical_dom_sf"/>
</dbReference>
<protein>
    <recommendedName>
        <fullName evidence="21">Delta(14)-sterol reductase ERG24</fullName>
        <ecNumber evidence="5">1.3.1.70</ecNumber>
    </recommendedName>
    <alternativeName>
        <fullName evidence="23">C-14 sterol reductase ERG24</fullName>
    </alternativeName>
    <alternativeName>
        <fullName evidence="22">Sterol C14-reductase ERG24</fullName>
    </alternativeName>
</protein>
<evidence type="ECO:0000256" key="22">
    <source>
        <dbReference type="ARBA" id="ARBA00077841"/>
    </source>
</evidence>
<evidence type="ECO:0000256" key="25">
    <source>
        <dbReference type="SAM" id="MobiDB-lite"/>
    </source>
</evidence>
<feature type="region of interest" description="Disordered" evidence="25">
    <location>
        <begin position="598"/>
        <end position="667"/>
    </location>
</feature>
<evidence type="ECO:0000256" key="13">
    <source>
        <dbReference type="ARBA" id="ARBA00023011"/>
    </source>
</evidence>
<dbReference type="Pfam" id="PF00692">
    <property type="entry name" value="dUTPase"/>
    <property type="match status" value="1"/>
</dbReference>
<feature type="compositionally biased region" description="Low complexity" evidence="25">
    <location>
        <begin position="1367"/>
        <end position="1377"/>
    </location>
</feature>
<dbReference type="GO" id="GO:0006696">
    <property type="term" value="P:ergosterol biosynthetic process"/>
    <property type="evidence" value="ECO:0007669"/>
    <property type="project" value="TreeGrafter"/>
</dbReference>
<evidence type="ECO:0000256" key="23">
    <source>
        <dbReference type="ARBA" id="ARBA00083315"/>
    </source>
</evidence>
<dbReference type="InterPro" id="IPR000270">
    <property type="entry name" value="PB1_dom"/>
</dbReference>
<keyword evidence="13" id="KW-0756">Sterol biosynthesis</keyword>
<evidence type="ECO:0000256" key="16">
    <source>
        <dbReference type="ARBA" id="ARBA00023136"/>
    </source>
</evidence>
<dbReference type="SMART" id="SM00666">
    <property type="entry name" value="PB1"/>
    <property type="match status" value="2"/>
</dbReference>
<dbReference type="PANTHER" id="PTHR21257:SF52">
    <property type="entry name" value="DELTA(14)-STEROL REDUCTASE TM7SF2"/>
    <property type="match status" value="1"/>
</dbReference>
<evidence type="ECO:0000256" key="11">
    <source>
        <dbReference type="ARBA" id="ARBA00022989"/>
    </source>
</evidence>
<feature type="region of interest" description="Disordered" evidence="25">
    <location>
        <begin position="1125"/>
        <end position="1174"/>
    </location>
</feature>
<feature type="transmembrane region" description="Helical" evidence="26">
    <location>
        <begin position="1625"/>
        <end position="1644"/>
    </location>
</feature>
<feature type="transmembrane region" description="Helical" evidence="26">
    <location>
        <begin position="1656"/>
        <end position="1677"/>
    </location>
</feature>
<comment type="pathway">
    <text evidence="20">Steroid biosynthesis; zymosterol biosynthesis; zymosterol from lanosterol: step 2/6.</text>
</comment>
<evidence type="ECO:0000256" key="10">
    <source>
        <dbReference type="ARBA" id="ARBA00022955"/>
    </source>
</evidence>
<name>A0A4T0FLI6_9BASI</name>
<dbReference type="EMBL" id="SPNW01000052">
    <property type="protein sequence ID" value="TIA87596.1"/>
    <property type="molecule type" value="Genomic_DNA"/>
</dbReference>
<feature type="domain" description="PB1" evidence="27">
    <location>
        <begin position="794"/>
        <end position="880"/>
    </location>
</feature>
<feature type="compositionally biased region" description="Polar residues" evidence="25">
    <location>
        <begin position="525"/>
        <end position="541"/>
    </location>
</feature>
<keyword evidence="8" id="KW-0378">Hydrolase</keyword>
<evidence type="ECO:0000256" key="1">
    <source>
        <dbReference type="ARBA" id="ARBA00004141"/>
    </source>
</evidence>
<dbReference type="Pfam" id="PF01222">
    <property type="entry name" value="ERG4_ERG24"/>
    <property type="match status" value="1"/>
</dbReference>
<dbReference type="InterPro" id="IPR008181">
    <property type="entry name" value="dUTPase"/>
</dbReference>
<dbReference type="PROSITE" id="PS51745">
    <property type="entry name" value="PB1"/>
    <property type="match status" value="2"/>
</dbReference>
<evidence type="ECO:0000256" key="2">
    <source>
        <dbReference type="ARBA" id="ARBA00005142"/>
    </source>
</evidence>
<dbReference type="FunFam" id="1.20.120.1630:FF:000009">
    <property type="entry name" value="C-14 sterol reductase"/>
    <property type="match status" value="1"/>
</dbReference>
<keyword evidence="16 26" id="KW-0472">Membrane</keyword>
<dbReference type="NCBIfam" id="NF001862">
    <property type="entry name" value="PRK00601.1"/>
    <property type="match status" value="1"/>
</dbReference>
<feature type="transmembrane region" description="Helical" evidence="26">
    <location>
        <begin position="1741"/>
        <end position="1760"/>
    </location>
</feature>
<feature type="region of interest" description="Disordered" evidence="25">
    <location>
        <begin position="204"/>
        <end position="549"/>
    </location>
</feature>
<dbReference type="UniPathway" id="UPA00610">
    <property type="reaction ID" value="UER00666"/>
</dbReference>
<dbReference type="SUPFAM" id="SSF54277">
    <property type="entry name" value="CAD &amp; PB1 domains"/>
    <property type="match status" value="2"/>
</dbReference>
<feature type="compositionally biased region" description="Basic and acidic residues" evidence="25">
    <location>
        <begin position="1193"/>
        <end position="1209"/>
    </location>
</feature>
<proteinExistence type="inferred from homology"/>
<evidence type="ECO:0000256" key="4">
    <source>
        <dbReference type="ARBA" id="ARBA00011233"/>
    </source>
</evidence>
<feature type="compositionally biased region" description="Low complexity" evidence="25">
    <location>
        <begin position="1146"/>
        <end position="1159"/>
    </location>
</feature>
<dbReference type="InterPro" id="IPR018083">
    <property type="entry name" value="Sterol_reductase_CS"/>
</dbReference>
<evidence type="ECO:0000313" key="29">
    <source>
        <dbReference type="Proteomes" id="UP000310189"/>
    </source>
</evidence>
<keyword evidence="29" id="KW-1185">Reference proteome</keyword>
<dbReference type="InterPro" id="IPR001171">
    <property type="entry name" value="ERG24_DHCR-like"/>
</dbReference>
<dbReference type="GO" id="GO:0006226">
    <property type="term" value="P:dUMP biosynthetic process"/>
    <property type="evidence" value="ECO:0007669"/>
    <property type="project" value="UniProtKB-UniPathway"/>
</dbReference>
<evidence type="ECO:0000256" key="19">
    <source>
        <dbReference type="ARBA" id="ARBA00052254"/>
    </source>
</evidence>
<feature type="transmembrane region" description="Helical" evidence="26">
    <location>
        <begin position="1780"/>
        <end position="1798"/>
    </location>
</feature>
<comment type="subunit">
    <text evidence="4">Homotrimer.</text>
</comment>
<keyword evidence="9" id="KW-0521">NADP</keyword>
<dbReference type="Gene3D" id="1.20.120.1630">
    <property type="match status" value="1"/>
</dbReference>
<dbReference type="InterPro" id="IPR053793">
    <property type="entry name" value="PB1-like"/>
</dbReference>
<dbReference type="SMART" id="SM00028">
    <property type="entry name" value="TPR"/>
    <property type="match status" value="4"/>
</dbReference>
<evidence type="ECO:0000256" key="8">
    <source>
        <dbReference type="ARBA" id="ARBA00022801"/>
    </source>
</evidence>
<evidence type="ECO:0000256" key="20">
    <source>
        <dbReference type="ARBA" id="ARBA00060638"/>
    </source>
</evidence>
<sequence length="2113" mass="233207">MKIELQSWVEALEKYDASDYIHALRQFSSRGQSSKIEFNRAVIHASLGDQKGATELYNSALRIDPYFAIAHFQSGVCNFMRGRYEHARSDYEASQAQLRGNPFIDYAQLGLAYKLENTNINFNIALTYYYSGRPEDGINQLQVAREGASLDQNSVIDDCLRDEAKGYMPYSVQPGVVFRPSDSQIKNLEKKDFIGQAKVVYTEDDGTSPDIPLTQADPANSEDVPLARRLPGGGGTLKRNPTHWQPKLLRRPTLGTKKQSSAETTPASSGTSTPVSEKGGFFSGLGRQKTERRKAPTEEMRTKVGLTPDEAATGPKQAALLSRARTLGSSFAEKRSKSDQDVPSQANYQPLVAPSGQGQGVTLTDVSLPSERLGELKNTPAAQPSPTPPTTDDSRSPSPAPSNAPSQPSQLHHSPSQPQLAPSRARFPTRKTSLRHVNNRFKKDEPSDPSPQERRRSRSFNEGDDYTLAYDATEAPKRSNTLLSKISNRSGSGPGNTNSISHDNRKGKPPAIDTLSNVPAGWPRSDNSSPQSLFSQTQSHRPPQLPALSIGDGLMHAAEQTPKPAAENISLTVTPSTPSVMPDKDFSIKFDERTDTMYDTQNGASVPSSVSDNSMTNQSHDSGDNEGGSPVDALTALNGGSAANGGPFKPTAPLKIQEKSTLSRQASALRRRGTYGMMQEQQKQNAVDVSDQMRNMGIAEGDENDDGTGAADIKGMSPVEQSSLNAERLLEKGTGMSPVAASSLHAEKMLERKQPERTAPTPPPASTPPTPASAPPRSPDSKSSSKNATTPSLKVRFKIHYGDDVRGMLVSNETSFEAFMNHILRKFDKRPGSFRVRFKDEDGIKITIQDHSDLELAIDTARLHGNGRSDGKLDIWTQDELTIWSQALEAYDCEDVAQATIAHTSKIQFNLGMVYDAMAKNSDALNCFLRASELDQYLAVAHYQAGVSCFVRIFIAAITQPTTTQKQNSFNAAIHSFSLCLECLRDNTSITYHQLGLKYTLHYAEIQFNLGVCLIAAGRRDQGLNKLRLALIKSEKPEHAIISKVLNNGGRTTSLFAVPVGTLFQPPEDKIKNLDVKVGGSGGFSKLETLTLSPQDYLGRSQLISTSHSYDLSTDFAGVKLLDRKRSKTAESGQASRSNHLERSNTAPPIKTEPTTIPILRSRTSSRANLTSSAYPRSAVINEDILVEEKIEHGRNDSDDNGHYQKENSDNLPQDMYFTRRQFEQPPTELETNMLNGQVSDLHMELDMKRPPPILTLPLHKSRSPPLPTPSTSASSEDSERSFRHAMDEKLNKQKPTRPTFINRSFSTLRTKSSNLMNSKRSSTSIPKQWPSSSENGTPMAVSPIGPISAPLPGSFVSTGPGTARNSPSEPEPTSSPVLEHKRRVANFNIRIKIFLDEDVRGMIVSAQETTYEKFRDNVHAKFPHIEASRLAIRFKDEDDLVTILDDSDWEMAIECARVEAETKQRSYGTLEVYYITHSTYHRTTVVPMHSFHSPCKKPKHSLSSLHPTTIVQMTKETLNPKTTKYSFFGPVGTGAITLLTPIITYALYFACPNSYDDGTCQLIQKPALERLTQCDFWKSLFDLEVFGVYLAWYFFTVVAWAIIPAQWVRGTQLRDGTFKYYKMNAFATLLMATGLAAGQIVRAGPQGFTYFADNWIPFLTASLIMSAAQSVFCYAASFRPGKLLALGGNTGNFVHDFFIGRELNPSIGSFDIKTFNELRPGLILWWLLDVSLACRQYATFGRLTDSMILVVAFHGWYVFDAMYNEPIILTQMDIVHDGFGFMLAFGDLTWVPFVYSLQARFLAYHPHILGPYGVAGVAALQLLGYYIFRVSNAEKNDFRNGKNPKNLQYMQTKRGTKLLTSGWWGTLRHPNYLGDLIMALAWSLPTGALTPLTYFYPAYFTVLLIHRALRDDEHCREKYGDDWNAYIEKVPYCIFPYTTEPETTVEKHTKMTKAAQVTSLLVKKLVPQAQLPARGSAYAAGYDLFSVEKKTIAAGDKALIDLGISISVPAGTYGRVAPRSGLAAKHHIHTGAGVIDADYRGRVFVLLFNLSQKDFEINEGDRVAQLILEKIETFPVEEVEELSETVRGAGGFGSTGGFGAVETTTTETVEKV</sequence>
<evidence type="ECO:0000256" key="17">
    <source>
        <dbReference type="ARBA" id="ARBA00023166"/>
    </source>
</evidence>
<evidence type="ECO:0000256" key="3">
    <source>
        <dbReference type="ARBA" id="ARBA00005402"/>
    </source>
</evidence>
<evidence type="ECO:0000259" key="27">
    <source>
        <dbReference type="PROSITE" id="PS51745"/>
    </source>
</evidence>
<dbReference type="OrthoDB" id="10262235at2759"/>
<keyword evidence="7 26" id="KW-0812">Transmembrane</keyword>
<feature type="compositionally biased region" description="Polar residues" evidence="25">
    <location>
        <begin position="478"/>
        <end position="501"/>
    </location>
</feature>
<dbReference type="Proteomes" id="UP000310189">
    <property type="component" value="Unassembled WGS sequence"/>
</dbReference>
<dbReference type="InterPro" id="IPR036157">
    <property type="entry name" value="dUTPase-like_sf"/>
</dbReference>
<dbReference type="PANTHER" id="PTHR21257">
    <property type="entry name" value="DELTA(14)-STEROL REDUCTASE"/>
    <property type="match status" value="1"/>
</dbReference>
<keyword evidence="18" id="KW-0753">Steroid metabolism</keyword>
<dbReference type="GO" id="GO:0005789">
    <property type="term" value="C:endoplasmic reticulum membrane"/>
    <property type="evidence" value="ECO:0007669"/>
    <property type="project" value="TreeGrafter"/>
</dbReference>
<keyword evidence="11 26" id="KW-1133">Transmembrane helix</keyword>
<comment type="subcellular location">
    <subcellularLocation>
        <location evidence="1">Membrane</location>
        <topology evidence="1">Multi-pass membrane protein</topology>
    </subcellularLocation>
</comment>
<evidence type="ECO:0000256" key="14">
    <source>
        <dbReference type="ARBA" id="ARBA00023080"/>
    </source>
</evidence>
<feature type="region of interest" description="Disordered" evidence="25">
    <location>
        <begin position="1257"/>
        <end position="1293"/>
    </location>
</feature>
<feature type="compositionally biased region" description="Polar residues" evidence="25">
    <location>
        <begin position="1162"/>
        <end position="1174"/>
    </location>
</feature>
<gene>
    <name evidence="28" type="ORF">E3P99_03075</name>
</gene>
<dbReference type="SUPFAM" id="SSF48452">
    <property type="entry name" value="TPR-like"/>
    <property type="match status" value="2"/>
</dbReference>
<comment type="catalytic activity">
    <reaction evidence="19">
        <text>4,4-dimethyl-5alpha-cholesta-8,24-dien-3beta-ol + NADP(+) = 4,4-dimethyl-5alpha-cholesta-8,14,24-trien-3beta-ol + NADPH + H(+)</text>
        <dbReference type="Rhea" id="RHEA:18561"/>
        <dbReference type="ChEBI" id="CHEBI:15378"/>
        <dbReference type="ChEBI" id="CHEBI:17813"/>
        <dbReference type="ChEBI" id="CHEBI:18364"/>
        <dbReference type="ChEBI" id="CHEBI:57783"/>
        <dbReference type="ChEBI" id="CHEBI:58349"/>
        <dbReference type="EC" id="1.3.1.70"/>
    </reaction>
    <physiologicalReaction direction="right-to-left" evidence="19">
        <dbReference type="Rhea" id="RHEA:18563"/>
    </physiologicalReaction>
</comment>
<keyword evidence="10" id="KW-0752">Steroid biosynthesis</keyword>
<organism evidence="28 29">
    <name type="scientific">Wallemia hederae</name>
    <dbReference type="NCBI Taxonomy" id="1540922"/>
    <lineage>
        <taxon>Eukaryota</taxon>
        <taxon>Fungi</taxon>
        <taxon>Dikarya</taxon>
        <taxon>Basidiomycota</taxon>
        <taxon>Wallemiomycotina</taxon>
        <taxon>Wallemiomycetes</taxon>
        <taxon>Wallemiales</taxon>
        <taxon>Wallemiaceae</taxon>
        <taxon>Wallemia</taxon>
    </lineage>
</organism>
<reference evidence="28 29" key="1">
    <citation type="submission" date="2019-03" db="EMBL/GenBank/DDBJ databases">
        <title>Sequencing 23 genomes of Wallemia ichthyophaga.</title>
        <authorList>
            <person name="Gostincar C."/>
        </authorList>
    </citation>
    <scope>NUCLEOTIDE SEQUENCE [LARGE SCALE GENOMIC DNA]</scope>
    <source>
        <strain evidence="28 29">EXF-5753</strain>
    </source>
</reference>
<feature type="compositionally biased region" description="Pro residues" evidence="25">
    <location>
        <begin position="760"/>
        <end position="778"/>
    </location>
</feature>
<dbReference type="Gene3D" id="3.10.20.90">
    <property type="entry name" value="Phosphatidylinositol 3-kinase Catalytic Subunit, Chain A, domain 1"/>
    <property type="match status" value="2"/>
</dbReference>
<feature type="compositionally biased region" description="Low complexity" evidence="25">
    <location>
        <begin position="401"/>
        <end position="420"/>
    </location>
</feature>
<feature type="compositionally biased region" description="Basic and acidic residues" evidence="25">
    <location>
        <begin position="293"/>
        <end position="302"/>
    </location>
</feature>
<dbReference type="InterPro" id="IPR033704">
    <property type="entry name" value="dUTPase_trimeric"/>
</dbReference>
<evidence type="ECO:0000256" key="6">
    <source>
        <dbReference type="ARBA" id="ARBA00022516"/>
    </source>
</evidence>
<feature type="region of interest" description="Disordered" evidence="25">
    <location>
        <begin position="1313"/>
        <end position="1338"/>
    </location>
</feature>
<evidence type="ECO:0000256" key="15">
    <source>
        <dbReference type="ARBA" id="ARBA00023098"/>
    </source>
</evidence>
<feature type="transmembrane region" description="Helical" evidence="26">
    <location>
        <begin position="1810"/>
        <end position="1829"/>
    </location>
</feature>
<evidence type="ECO:0000256" key="18">
    <source>
        <dbReference type="ARBA" id="ARBA00023221"/>
    </source>
</evidence>
<comment type="pathway">
    <text evidence="2">Pyrimidine metabolism; dUMP biosynthesis; dUMP from dCTP (dUTP route): step 2/2.</text>
</comment>
<feature type="transmembrane region" description="Helical" evidence="26">
    <location>
        <begin position="1587"/>
        <end position="1604"/>
    </location>
</feature>
<dbReference type="Pfam" id="PF00564">
    <property type="entry name" value="PB1"/>
    <property type="match status" value="2"/>
</dbReference>
<dbReference type="Gene3D" id="2.70.40.10">
    <property type="match status" value="1"/>
</dbReference>
<evidence type="ECO:0000256" key="5">
    <source>
        <dbReference type="ARBA" id="ARBA00012413"/>
    </source>
</evidence>
<feature type="compositionally biased region" description="Polar residues" evidence="25">
    <location>
        <begin position="1356"/>
        <end position="1366"/>
    </location>
</feature>
<comment type="similarity">
    <text evidence="3">Belongs to the ERG4/ERG24 family.</text>
</comment>
<feature type="compositionally biased region" description="Polar residues" evidence="25">
    <location>
        <begin position="1313"/>
        <end position="1337"/>
    </location>
</feature>
<comment type="caution">
    <text evidence="28">The sequence shown here is derived from an EMBL/GenBank/DDBJ whole genome shotgun (WGS) entry which is preliminary data.</text>
</comment>
<feature type="compositionally biased region" description="Polar residues" evidence="25">
    <location>
        <begin position="598"/>
        <end position="620"/>
    </location>
</feature>
<evidence type="ECO:0000256" key="24">
    <source>
        <dbReference type="PROSITE-ProRule" id="PRU00339"/>
    </source>
</evidence>
<accession>A0A4T0FLI6</accession>
<dbReference type="Gene3D" id="1.25.40.10">
    <property type="entry name" value="Tetratricopeptide repeat domain"/>
    <property type="match status" value="2"/>
</dbReference>
<dbReference type="GO" id="GO:0050613">
    <property type="term" value="F:Delta14-sterol reductase activity"/>
    <property type="evidence" value="ECO:0007669"/>
    <property type="project" value="UniProtKB-EC"/>
</dbReference>
<evidence type="ECO:0000256" key="21">
    <source>
        <dbReference type="ARBA" id="ARBA00074394"/>
    </source>
</evidence>
<dbReference type="GO" id="GO:0046081">
    <property type="term" value="P:dUTP catabolic process"/>
    <property type="evidence" value="ECO:0007669"/>
    <property type="project" value="InterPro"/>
</dbReference>
<dbReference type="GO" id="GO:0004170">
    <property type="term" value="F:dUTP diphosphatase activity"/>
    <property type="evidence" value="ECO:0007669"/>
    <property type="project" value="InterPro"/>
</dbReference>
<feature type="repeat" description="TPR" evidence="24">
    <location>
        <begin position="34"/>
        <end position="67"/>
    </location>
</feature>
<keyword evidence="15" id="KW-0443">Lipid metabolism</keyword>
<keyword evidence="17" id="KW-1207">Sterol metabolism</keyword>
<feature type="compositionally biased region" description="Polar residues" evidence="25">
    <location>
        <begin position="256"/>
        <end position="275"/>
    </location>
</feature>
<feature type="region of interest" description="Disordered" evidence="25">
    <location>
        <begin position="751"/>
        <end position="791"/>
    </location>
</feature>
<evidence type="ECO:0000256" key="9">
    <source>
        <dbReference type="ARBA" id="ARBA00022857"/>
    </source>
</evidence>
<dbReference type="PROSITE" id="PS50005">
    <property type="entry name" value="TPR"/>
    <property type="match status" value="2"/>
</dbReference>
<keyword evidence="14" id="KW-0546">Nucleotide metabolism</keyword>
<keyword evidence="6" id="KW-0444">Lipid biosynthesis</keyword>
<keyword evidence="12" id="KW-0560">Oxidoreductase</keyword>
<dbReference type="InterPro" id="IPR019734">
    <property type="entry name" value="TPR_rpt"/>
</dbReference>
<dbReference type="GO" id="GO:0000287">
    <property type="term" value="F:magnesium ion binding"/>
    <property type="evidence" value="ECO:0007669"/>
    <property type="project" value="InterPro"/>
</dbReference>
<evidence type="ECO:0000313" key="28">
    <source>
        <dbReference type="EMBL" id="TIA87596.1"/>
    </source>
</evidence>
<feature type="region of interest" description="Disordered" evidence="25">
    <location>
        <begin position="1193"/>
        <end position="1215"/>
    </location>
</feature>
<evidence type="ECO:0000256" key="26">
    <source>
        <dbReference type="SAM" id="Phobius"/>
    </source>
</evidence>
<dbReference type="PROSITE" id="PS01018">
    <property type="entry name" value="STEROL_REDUCT_2"/>
    <property type="match status" value="1"/>
</dbReference>
<feature type="compositionally biased region" description="Basic residues" evidence="25">
    <location>
        <begin position="427"/>
        <end position="440"/>
    </location>
</feature>
<dbReference type="CDD" id="cd07557">
    <property type="entry name" value="trimeric_dUTPase"/>
    <property type="match status" value="1"/>
</dbReference>
<evidence type="ECO:0000256" key="12">
    <source>
        <dbReference type="ARBA" id="ARBA00023002"/>
    </source>
</evidence>
<dbReference type="SUPFAM" id="SSF51283">
    <property type="entry name" value="dUTPase-like"/>
    <property type="match status" value="1"/>
</dbReference>
<feature type="domain" description="PB1" evidence="27">
    <location>
        <begin position="1389"/>
        <end position="1470"/>
    </location>
</feature>
<feature type="region of interest" description="Disordered" evidence="25">
    <location>
        <begin position="1352"/>
        <end position="1377"/>
    </location>
</feature>
<dbReference type="EC" id="1.3.1.70" evidence="5"/>
<feature type="repeat" description="TPR" evidence="24">
    <location>
        <begin position="905"/>
        <end position="938"/>
    </location>
</feature>
<dbReference type="InterPro" id="IPR029054">
    <property type="entry name" value="dUTPase-like"/>
</dbReference>
<dbReference type="NCBIfam" id="TIGR00576">
    <property type="entry name" value="dut"/>
    <property type="match status" value="1"/>
</dbReference>
<feature type="compositionally biased region" description="Basic and acidic residues" evidence="25">
    <location>
        <begin position="441"/>
        <end position="454"/>
    </location>
</feature>
<feature type="compositionally biased region" description="Basic and acidic residues" evidence="25">
    <location>
        <begin position="1278"/>
        <end position="1292"/>
    </location>
</feature>
<evidence type="ECO:0000256" key="7">
    <source>
        <dbReference type="ARBA" id="ARBA00022692"/>
    </source>
</evidence>